<dbReference type="SUPFAM" id="SSF54593">
    <property type="entry name" value="Glyoxalase/Bleomycin resistance protein/Dihydroxybiphenyl dioxygenase"/>
    <property type="match status" value="1"/>
</dbReference>
<evidence type="ECO:0000313" key="3">
    <source>
        <dbReference type="Proteomes" id="UP001139353"/>
    </source>
</evidence>
<dbReference type="InterPro" id="IPR037523">
    <property type="entry name" value="VOC_core"/>
</dbReference>
<comment type="caution">
    <text evidence="2">The sequence shown here is derived from an EMBL/GenBank/DDBJ whole genome shotgun (WGS) entry which is preliminary data.</text>
</comment>
<dbReference type="Proteomes" id="UP001139353">
    <property type="component" value="Unassembled WGS sequence"/>
</dbReference>
<dbReference type="PANTHER" id="PTHR34109">
    <property type="entry name" value="BNAUNNG04460D PROTEIN-RELATED"/>
    <property type="match status" value="1"/>
</dbReference>
<accession>A0A9X1YMX9</accession>
<dbReference type="InterPro" id="IPR004360">
    <property type="entry name" value="Glyas_Fos-R_dOase_dom"/>
</dbReference>
<evidence type="ECO:0000313" key="2">
    <source>
        <dbReference type="EMBL" id="MCK9689138.1"/>
    </source>
</evidence>
<dbReference type="Gene3D" id="3.30.720.120">
    <property type="match status" value="1"/>
</dbReference>
<dbReference type="CDD" id="cd07246">
    <property type="entry name" value="VOC_like"/>
    <property type="match status" value="1"/>
</dbReference>
<reference evidence="2" key="1">
    <citation type="submission" date="2021-11" db="EMBL/GenBank/DDBJ databases">
        <title>BS-T2-15 a new species belonging to the Comamonadaceae family isolated from the soil of a French oak forest.</title>
        <authorList>
            <person name="Mieszkin S."/>
            <person name="Alain K."/>
        </authorList>
    </citation>
    <scope>NUCLEOTIDE SEQUENCE</scope>
    <source>
        <strain evidence="2">BS-T2-15</strain>
    </source>
</reference>
<dbReference type="RefSeq" id="WP_275685185.1">
    <property type="nucleotide sequence ID" value="NZ_JAJLJH010000012.1"/>
</dbReference>
<sequence>MSTPVNPIPPGMHTITPHLVCKGAAAAIEFYKAAFGAVEVDRLAGPDGKLMHAMLRIGDSPLMLVDEFPDMMVRGPQTLGGTAVTIHLSVLDVDAAFQRATAAGGTVRMPVTDMFWGARYGLLVDPFGHLWSMATQVREVRPDQLAEAMKAQPPMDGCSPQV</sequence>
<dbReference type="PROSITE" id="PS51819">
    <property type="entry name" value="VOC"/>
    <property type="match status" value="1"/>
</dbReference>
<dbReference type="EMBL" id="JAJLJH010000012">
    <property type="protein sequence ID" value="MCK9689138.1"/>
    <property type="molecule type" value="Genomic_DNA"/>
</dbReference>
<keyword evidence="3" id="KW-1185">Reference proteome</keyword>
<protein>
    <submittedName>
        <fullName evidence="2">VOC family protein</fullName>
    </submittedName>
</protein>
<dbReference type="Gene3D" id="3.30.720.110">
    <property type="match status" value="1"/>
</dbReference>
<feature type="domain" description="VOC" evidence="1">
    <location>
        <begin position="11"/>
        <end position="136"/>
    </location>
</feature>
<dbReference type="InterPro" id="IPR029068">
    <property type="entry name" value="Glyas_Bleomycin-R_OHBP_Dase"/>
</dbReference>
<dbReference type="Pfam" id="PF00903">
    <property type="entry name" value="Glyoxalase"/>
    <property type="match status" value="1"/>
</dbReference>
<gene>
    <name evidence="2" type="ORF">LPC04_25765</name>
</gene>
<name>A0A9X1YMX9_9BURK</name>
<evidence type="ECO:0000259" key="1">
    <source>
        <dbReference type="PROSITE" id="PS51819"/>
    </source>
</evidence>
<dbReference type="AlphaFoldDB" id="A0A9X1YMX9"/>
<organism evidence="2 3">
    <name type="scientific">Scleromatobacter humisilvae</name>
    <dbReference type="NCBI Taxonomy" id="2897159"/>
    <lineage>
        <taxon>Bacteria</taxon>
        <taxon>Pseudomonadati</taxon>
        <taxon>Pseudomonadota</taxon>
        <taxon>Betaproteobacteria</taxon>
        <taxon>Burkholderiales</taxon>
        <taxon>Sphaerotilaceae</taxon>
        <taxon>Scleromatobacter</taxon>
    </lineage>
</organism>
<dbReference type="PANTHER" id="PTHR34109:SF1">
    <property type="entry name" value="VOC DOMAIN-CONTAINING PROTEIN"/>
    <property type="match status" value="1"/>
</dbReference>
<proteinExistence type="predicted"/>